<evidence type="ECO:0000313" key="4">
    <source>
        <dbReference type="EMBL" id="SFT76035.1"/>
    </source>
</evidence>
<feature type="compositionally biased region" description="Polar residues" evidence="2">
    <location>
        <begin position="263"/>
        <end position="274"/>
    </location>
</feature>
<dbReference type="Proteomes" id="UP000182466">
    <property type="component" value="Unassembled WGS sequence"/>
</dbReference>
<dbReference type="RefSeq" id="WP_081710415.1">
    <property type="nucleotide sequence ID" value="NZ_FPAW01000007.1"/>
</dbReference>
<dbReference type="PANTHER" id="PTHR30204">
    <property type="entry name" value="REDOX-CYCLING DRUG-SENSING TRANSCRIPTIONAL ACTIVATOR SOXR"/>
    <property type="match status" value="1"/>
</dbReference>
<dbReference type="AlphaFoldDB" id="A0A1I7AMD4"/>
<dbReference type="SUPFAM" id="SSF46955">
    <property type="entry name" value="Putative DNA-binding domain"/>
    <property type="match status" value="1"/>
</dbReference>
<dbReference type="PANTHER" id="PTHR30204:SF15">
    <property type="entry name" value="BLL5018 PROTEIN"/>
    <property type="match status" value="1"/>
</dbReference>
<keyword evidence="5" id="KW-1185">Reference proteome</keyword>
<reference evidence="4 5" key="1">
    <citation type="submission" date="2016-10" db="EMBL/GenBank/DDBJ databases">
        <authorList>
            <person name="de Groot N.N."/>
        </authorList>
    </citation>
    <scope>NUCLEOTIDE SEQUENCE [LARGE SCALE GENOMIC DNA]</scope>
    <source>
        <strain evidence="4 5">CGMCC 1.10959</strain>
    </source>
</reference>
<dbReference type="InterPro" id="IPR047057">
    <property type="entry name" value="MerR_fam"/>
</dbReference>
<dbReference type="SMART" id="SM00422">
    <property type="entry name" value="HTH_MERR"/>
    <property type="match status" value="1"/>
</dbReference>
<protein>
    <submittedName>
        <fullName evidence="4">MerR HTH family regulatory protein</fullName>
    </submittedName>
</protein>
<evidence type="ECO:0000256" key="1">
    <source>
        <dbReference type="ARBA" id="ARBA00023125"/>
    </source>
</evidence>
<dbReference type="InterPro" id="IPR000551">
    <property type="entry name" value="MerR-type_HTH_dom"/>
</dbReference>
<dbReference type="eggNOG" id="COG0789">
    <property type="taxonomic scope" value="Bacteria"/>
</dbReference>
<feature type="domain" description="HTH merR-type" evidence="3">
    <location>
        <begin position="10"/>
        <end position="78"/>
    </location>
</feature>
<dbReference type="GO" id="GO:0003700">
    <property type="term" value="F:DNA-binding transcription factor activity"/>
    <property type="evidence" value="ECO:0007669"/>
    <property type="project" value="InterPro"/>
</dbReference>
<evidence type="ECO:0000256" key="2">
    <source>
        <dbReference type="SAM" id="MobiDB-lite"/>
    </source>
</evidence>
<dbReference type="GO" id="GO:0003677">
    <property type="term" value="F:DNA binding"/>
    <property type="evidence" value="ECO:0007669"/>
    <property type="project" value="UniProtKB-KW"/>
</dbReference>
<dbReference type="OrthoDB" id="9810140at2"/>
<dbReference type="Gene3D" id="1.10.1660.10">
    <property type="match status" value="1"/>
</dbReference>
<dbReference type="CDD" id="cd04765">
    <property type="entry name" value="HTH_MlrA-like_sg2"/>
    <property type="match status" value="1"/>
</dbReference>
<dbReference type="InterPro" id="IPR009061">
    <property type="entry name" value="DNA-bd_dom_put_sf"/>
</dbReference>
<organism evidence="4 5">
    <name type="scientific">Sedimentitalea nanhaiensis</name>
    <dbReference type="NCBI Taxonomy" id="999627"/>
    <lineage>
        <taxon>Bacteria</taxon>
        <taxon>Pseudomonadati</taxon>
        <taxon>Pseudomonadota</taxon>
        <taxon>Alphaproteobacteria</taxon>
        <taxon>Rhodobacterales</taxon>
        <taxon>Paracoccaceae</taxon>
        <taxon>Sedimentitalea</taxon>
    </lineage>
</organism>
<proteinExistence type="predicted"/>
<name>A0A1I7AMD4_9RHOB</name>
<dbReference type="Pfam" id="PF13411">
    <property type="entry name" value="MerR_1"/>
    <property type="match status" value="1"/>
</dbReference>
<keyword evidence="1" id="KW-0238">DNA-binding</keyword>
<evidence type="ECO:0000259" key="3">
    <source>
        <dbReference type="PROSITE" id="PS50937"/>
    </source>
</evidence>
<dbReference type="EMBL" id="FPAW01000007">
    <property type="protein sequence ID" value="SFT76035.1"/>
    <property type="molecule type" value="Genomic_DNA"/>
</dbReference>
<gene>
    <name evidence="4" type="ORF">SAMN05216236_10755</name>
</gene>
<feature type="region of interest" description="Disordered" evidence="2">
    <location>
        <begin position="92"/>
        <end position="296"/>
    </location>
</feature>
<dbReference type="PROSITE" id="PS50937">
    <property type="entry name" value="HTH_MERR_2"/>
    <property type="match status" value="1"/>
</dbReference>
<evidence type="ECO:0000313" key="5">
    <source>
        <dbReference type="Proteomes" id="UP000182466"/>
    </source>
</evidence>
<dbReference type="STRING" id="999627.SAMN05216236_10755"/>
<accession>A0A1I7AMD4</accession>
<feature type="compositionally biased region" description="Low complexity" evidence="2">
    <location>
        <begin position="242"/>
        <end position="254"/>
    </location>
</feature>
<sequence>MSKSPDAFRTISEVADWLGVQAHVLRFWESKFSQIKPVKRAGGRRYYRPNDMRLLGGIKRLLHDDGLTIKGVQKILREQGVNHVADMSHALGDSADADTNASPSGEGGTMDGNVVSFRDTRAPEPPIPTETAATPPDPVNTQAELESPDPEDVSTPVSAKLNGRNAAPAPPDSEQIQPLPEPTNLDLDDPAPDPEFQAKAPEHTDTVAKASPGPESKSEITSSPPPREPEIAPAEPDDDSSDGSAAATPAALPSFMRRPASEFQPTQEQPTSESPRPRVVKAADPPPESDQPYSPGMLAHLAEIQNLNTAQASQLAPLAQQMRDWLARAGTSKVT</sequence>